<accession>A0AA96RG59</accession>
<evidence type="ECO:0000313" key="5">
    <source>
        <dbReference type="EMBL" id="WNQ09704.1"/>
    </source>
</evidence>
<evidence type="ECO:0000256" key="2">
    <source>
        <dbReference type="ARBA" id="ARBA00007362"/>
    </source>
</evidence>
<dbReference type="RefSeq" id="WP_315603478.1">
    <property type="nucleotide sequence ID" value="NZ_CP130318.1"/>
</dbReference>
<feature type="transmembrane region" description="Helical" evidence="3">
    <location>
        <begin position="246"/>
        <end position="267"/>
    </location>
</feature>
<feature type="transmembrane region" description="Helical" evidence="3">
    <location>
        <begin position="6"/>
        <end position="23"/>
    </location>
</feature>
<evidence type="ECO:0000256" key="1">
    <source>
        <dbReference type="ARBA" id="ARBA00004127"/>
    </source>
</evidence>
<comment type="similarity">
    <text evidence="2">Belongs to the EamA transporter family.</text>
</comment>
<evidence type="ECO:0000256" key="3">
    <source>
        <dbReference type="SAM" id="Phobius"/>
    </source>
</evidence>
<feature type="domain" description="EamA" evidence="4">
    <location>
        <begin position="142"/>
        <end position="289"/>
    </location>
</feature>
<feature type="transmembrane region" description="Helical" evidence="3">
    <location>
        <begin position="114"/>
        <end position="132"/>
    </location>
</feature>
<dbReference type="PANTHER" id="PTHR22911:SF137">
    <property type="entry name" value="SOLUTE CARRIER FAMILY 35 MEMBER G2-RELATED"/>
    <property type="match status" value="1"/>
</dbReference>
<organism evidence="5 6">
    <name type="scientific">Paenibacillus aurantius</name>
    <dbReference type="NCBI Taxonomy" id="2918900"/>
    <lineage>
        <taxon>Bacteria</taxon>
        <taxon>Bacillati</taxon>
        <taxon>Bacillota</taxon>
        <taxon>Bacilli</taxon>
        <taxon>Bacillales</taxon>
        <taxon>Paenibacillaceae</taxon>
        <taxon>Paenibacillus</taxon>
    </lineage>
</organism>
<keyword evidence="3" id="KW-1133">Transmembrane helix</keyword>
<feature type="transmembrane region" description="Helical" evidence="3">
    <location>
        <begin position="58"/>
        <end position="76"/>
    </location>
</feature>
<keyword evidence="3" id="KW-0812">Transmembrane</keyword>
<reference evidence="5 6" key="1">
    <citation type="submission" date="2022-02" db="EMBL/GenBank/DDBJ databases">
        <title>Paenibacillus sp. MBLB1776 Whole Genome Shotgun Sequencing.</title>
        <authorList>
            <person name="Hwang C.Y."/>
            <person name="Cho E.-S."/>
            <person name="Seo M.-J."/>
        </authorList>
    </citation>
    <scope>NUCLEOTIDE SEQUENCE [LARGE SCALE GENOMIC DNA]</scope>
    <source>
        <strain evidence="5 6">MBLB1776</strain>
    </source>
</reference>
<feature type="transmembrane region" description="Helical" evidence="3">
    <location>
        <begin position="88"/>
        <end position="108"/>
    </location>
</feature>
<gene>
    <name evidence="5" type="ORF">MJA45_19005</name>
</gene>
<dbReference type="KEGG" id="paun:MJA45_19005"/>
<dbReference type="EMBL" id="CP130318">
    <property type="protein sequence ID" value="WNQ09704.1"/>
    <property type="molecule type" value="Genomic_DNA"/>
</dbReference>
<comment type="subcellular location">
    <subcellularLocation>
        <location evidence="1">Endomembrane system</location>
        <topology evidence="1">Multi-pass membrane protein</topology>
    </subcellularLocation>
</comment>
<feature type="transmembrane region" description="Helical" evidence="3">
    <location>
        <begin position="144"/>
        <end position="160"/>
    </location>
</feature>
<dbReference type="AlphaFoldDB" id="A0AA96RG59"/>
<evidence type="ECO:0000313" key="6">
    <source>
        <dbReference type="Proteomes" id="UP001305702"/>
    </source>
</evidence>
<keyword evidence="3" id="KW-0472">Membrane</keyword>
<dbReference type="Proteomes" id="UP001305702">
    <property type="component" value="Chromosome"/>
</dbReference>
<dbReference type="PANTHER" id="PTHR22911">
    <property type="entry name" value="ACYL-MALONYL CONDENSING ENZYME-RELATED"/>
    <property type="match status" value="1"/>
</dbReference>
<feature type="transmembrane region" description="Helical" evidence="3">
    <location>
        <begin position="172"/>
        <end position="191"/>
    </location>
</feature>
<feature type="transmembrane region" description="Helical" evidence="3">
    <location>
        <begin position="32"/>
        <end position="52"/>
    </location>
</feature>
<dbReference type="SUPFAM" id="SSF103481">
    <property type="entry name" value="Multidrug resistance efflux transporter EmrE"/>
    <property type="match status" value="2"/>
</dbReference>
<dbReference type="Pfam" id="PF00892">
    <property type="entry name" value="EamA"/>
    <property type="match status" value="2"/>
</dbReference>
<protein>
    <submittedName>
        <fullName evidence="5">EamA family transporter</fullName>
    </submittedName>
</protein>
<feature type="domain" description="EamA" evidence="4">
    <location>
        <begin position="2"/>
        <end position="130"/>
    </location>
</feature>
<feature type="transmembrane region" description="Helical" evidence="3">
    <location>
        <begin position="219"/>
        <end position="240"/>
    </location>
</feature>
<name>A0AA96RG59_9BACL</name>
<dbReference type="GO" id="GO:0016020">
    <property type="term" value="C:membrane"/>
    <property type="evidence" value="ECO:0007669"/>
    <property type="project" value="InterPro"/>
</dbReference>
<dbReference type="InterPro" id="IPR000620">
    <property type="entry name" value="EamA_dom"/>
</dbReference>
<keyword evidence="6" id="KW-1185">Reference proteome</keyword>
<dbReference type="InterPro" id="IPR037185">
    <property type="entry name" value="EmrE-like"/>
</dbReference>
<proteinExistence type="inferred from homology"/>
<evidence type="ECO:0000259" key="4">
    <source>
        <dbReference type="Pfam" id="PF00892"/>
    </source>
</evidence>
<sequence length="293" mass="31825">MWLVYAAAAAVCFGFRGILYQWTSRRPIDRNLLLLGVYLCGALISFVINLFLGQAWTAGALLGLLMGLFSFTSNAAMYKGFAVGKTSLIAMLIGMPPIVVVALSYLLWGEKLSGGQWAAFGVIFTGLVLLRWSGDFTLSRLNGIQWGILAMFTFAFTDVSSKQATLLNGNTFPTLALMYTTGSLLFLLLWLKGRKRTTGPAAQPEPDSPQAVWPPGKTFFWGMTVGLTNIAGMILILPAFRLGITGLVSAVIAMNVLMILLYARVFLKEKLSRLELTGVLCTFAGVLCLRLLG</sequence>